<dbReference type="EMBL" id="AGCM01000121">
    <property type="protein sequence ID" value="EHM52828.1"/>
    <property type="molecule type" value="Genomic_DNA"/>
</dbReference>
<evidence type="ECO:0000313" key="2">
    <source>
        <dbReference type="Proteomes" id="UP000004750"/>
    </source>
</evidence>
<dbReference type="AlphaFoldDB" id="G9ZH76"/>
<proteinExistence type="predicted"/>
<evidence type="ECO:0000313" key="1">
    <source>
        <dbReference type="EMBL" id="EHM52828.1"/>
    </source>
</evidence>
<gene>
    <name evidence="1" type="ORF">HMPREF9080_02133</name>
</gene>
<organism evidence="1 2">
    <name type="scientific">Cardiobacterium valvarum F0432</name>
    <dbReference type="NCBI Taxonomy" id="797473"/>
    <lineage>
        <taxon>Bacteria</taxon>
        <taxon>Pseudomonadati</taxon>
        <taxon>Pseudomonadota</taxon>
        <taxon>Gammaproteobacteria</taxon>
        <taxon>Cardiobacteriales</taxon>
        <taxon>Cardiobacteriaceae</taxon>
        <taxon>Cardiobacterium</taxon>
    </lineage>
</organism>
<sequence length="49" mass="5770">MQHVPWLLAVQQHWQALLWLKIRSFSLKTLQKNHIPTEKINITGAVKSH</sequence>
<dbReference type="HOGENOM" id="CLU_3133678_0_0_6"/>
<accession>G9ZH76</accession>
<dbReference type="Proteomes" id="UP000004750">
    <property type="component" value="Unassembled WGS sequence"/>
</dbReference>
<reference evidence="1 2" key="1">
    <citation type="submission" date="2011-08" db="EMBL/GenBank/DDBJ databases">
        <authorList>
            <person name="Weinstock G."/>
            <person name="Sodergren E."/>
            <person name="Clifton S."/>
            <person name="Fulton L."/>
            <person name="Fulton B."/>
            <person name="Courtney L."/>
            <person name="Fronick C."/>
            <person name="Harrison M."/>
            <person name="Strong C."/>
            <person name="Farmer C."/>
            <person name="Delahaunty K."/>
            <person name="Markovic C."/>
            <person name="Hall O."/>
            <person name="Minx P."/>
            <person name="Tomlinson C."/>
            <person name="Mitreva M."/>
            <person name="Hou S."/>
            <person name="Chen J."/>
            <person name="Wollam A."/>
            <person name="Pepin K.H."/>
            <person name="Johnson M."/>
            <person name="Bhonagiri V."/>
            <person name="Zhang X."/>
            <person name="Suruliraj S."/>
            <person name="Warren W."/>
            <person name="Chinwalla A."/>
            <person name="Mardis E.R."/>
            <person name="Wilson R.K."/>
        </authorList>
    </citation>
    <scope>NUCLEOTIDE SEQUENCE [LARGE SCALE GENOMIC DNA]</scope>
    <source>
        <strain evidence="1 2">F0432</strain>
    </source>
</reference>
<protein>
    <submittedName>
        <fullName evidence="1">Uncharacterized protein</fullName>
    </submittedName>
</protein>
<name>G9ZH76_9GAMM</name>
<comment type="caution">
    <text evidence="1">The sequence shown here is derived from an EMBL/GenBank/DDBJ whole genome shotgun (WGS) entry which is preliminary data.</text>
</comment>